<dbReference type="Pfam" id="PF10825">
    <property type="entry name" value="DUF2752"/>
    <property type="match status" value="1"/>
</dbReference>
<keyword evidence="3" id="KW-1185">Reference proteome</keyword>
<feature type="transmembrane region" description="Helical" evidence="1">
    <location>
        <begin position="105"/>
        <end position="124"/>
    </location>
</feature>
<sequence>MIVAAHRPTLQRSQGHLLCWVPHLRRGFITPKASRAAIALSQRRTTATLILAILAVGAILLRFPPTQYSFYPQCPIHLYLGILCPGCGTTRALAALLCGHLLQALQLNALTTLLIPASLGWIAYRKKNPGPFHLSPVALSAILTIAALFTLARNL</sequence>
<name>A0A4Q7YTY2_9BACT</name>
<dbReference type="Proteomes" id="UP000292958">
    <property type="component" value="Unassembled WGS sequence"/>
</dbReference>
<dbReference type="OrthoDB" id="5966662at2"/>
<feature type="transmembrane region" description="Helical" evidence="1">
    <location>
        <begin position="45"/>
        <end position="64"/>
    </location>
</feature>
<dbReference type="InterPro" id="IPR021215">
    <property type="entry name" value="DUF2752"/>
</dbReference>
<keyword evidence="1" id="KW-0472">Membrane</keyword>
<keyword evidence="1" id="KW-0812">Transmembrane</keyword>
<dbReference type="EMBL" id="SHKW01000001">
    <property type="protein sequence ID" value="RZU41302.1"/>
    <property type="molecule type" value="Genomic_DNA"/>
</dbReference>
<proteinExistence type="predicted"/>
<organism evidence="2 3">
    <name type="scientific">Edaphobacter modestus</name>
    <dbReference type="NCBI Taxonomy" id="388466"/>
    <lineage>
        <taxon>Bacteria</taxon>
        <taxon>Pseudomonadati</taxon>
        <taxon>Acidobacteriota</taxon>
        <taxon>Terriglobia</taxon>
        <taxon>Terriglobales</taxon>
        <taxon>Acidobacteriaceae</taxon>
        <taxon>Edaphobacter</taxon>
    </lineage>
</organism>
<accession>A0A4Q7YTY2</accession>
<feature type="transmembrane region" description="Helical" evidence="1">
    <location>
        <begin position="130"/>
        <end position="152"/>
    </location>
</feature>
<reference evidence="2 3" key="1">
    <citation type="submission" date="2019-02" db="EMBL/GenBank/DDBJ databases">
        <title>Genomic Encyclopedia of Archaeal and Bacterial Type Strains, Phase II (KMG-II): from individual species to whole genera.</title>
        <authorList>
            <person name="Goeker M."/>
        </authorList>
    </citation>
    <scope>NUCLEOTIDE SEQUENCE [LARGE SCALE GENOMIC DNA]</scope>
    <source>
        <strain evidence="2 3">DSM 18101</strain>
    </source>
</reference>
<evidence type="ECO:0000256" key="1">
    <source>
        <dbReference type="SAM" id="Phobius"/>
    </source>
</evidence>
<gene>
    <name evidence="2" type="ORF">BDD14_2813</name>
</gene>
<protein>
    <submittedName>
        <fullName evidence="2">Uncharacterized protein DUF2752</fullName>
    </submittedName>
</protein>
<evidence type="ECO:0000313" key="2">
    <source>
        <dbReference type="EMBL" id="RZU41302.1"/>
    </source>
</evidence>
<comment type="caution">
    <text evidence="2">The sequence shown here is derived from an EMBL/GenBank/DDBJ whole genome shotgun (WGS) entry which is preliminary data.</text>
</comment>
<keyword evidence="1" id="KW-1133">Transmembrane helix</keyword>
<feature type="transmembrane region" description="Helical" evidence="1">
    <location>
        <begin position="76"/>
        <end position="98"/>
    </location>
</feature>
<dbReference type="AlphaFoldDB" id="A0A4Q7YTY2"/>
<evidence type="ECO:0000313" key="3">
    <source>
        <dbReference type="Proteomes" id="UP000292958"/>
    </source>
</evidence>